<keyword evidence="4" id="KW-1185">Reference proteome</keyword>
<dbReference type="PROSITE" id="PS50975">
    <property type="entry name" value="ATP_GRASP"/>
    <property type="match status" value="1"/>
</dbReference>
<dbReference type="SUPFAM" id="SSF56059">
    <property type="entry name" value="Glutathione synthetase ATP-binding domain-like"/>
    <property type="match status" value="1"/>
</dbReference>
<evidence type="ECO:0000313" key="3">
    <source>
        <dbReference type="EMBL" id="KCB24646.1"/>
    </source>
</evidence>
<keyword evidence="1" id="KW-0067">ATP-binding</keyword>
<reference evidence="3 4" key="1">
    <citation type="submission" date="2014-03" db="EMBL/GenBank/DDBJ databases">
        <title>Genome sequence of Bordetella hinzii.</title>
        <authorList>
            <person name="Register K."/>
            <person name="Harvill E."/>
            <person name="Goodfield L.L."/>
            <person name="Ivanov Y.V."/>
            <person name="Meyer J.A."/>
            <person name="Muse S.J."/>
            <person name="Jacobs N."/>
            <person name="Bendor L."/>
            <person name="Smallridge W.E."/>
            <person name="Brinkac L.M."/>
            <person name="Sanka R."/>
            <person name="Kim M."/>
            <person name="Losada L."/>
        </authorList>
    </citation>
    <scope>NUCLEOTIDE SEQUENCE [LARGE SCALE GENOMIC DNA]</scope>
    <source>
        <strain evidence="3 4">OH87 BAL007II</strain>
    </source>
</reference>
<evidence type="ECO:0000313" key="4">
    <source>
        <dbReference type="Proteomes" id="UP000025748"/>
    </source>
</evidence>
<protein>
    <submittedName>
        <fullName evidence="3">PF11379 family protein</fullName>
    </submittedName>
</protein>
<feature type="domain" description="ATP-grasp" evidence="2">
    <location>
        <begin position="124"/>
        <end position="330"/>
    </location>
</feature>
<dbReference type="InterPro" id="IPR011761">
    <property type="entry name" value="ATP-grasp"/>
</dbReference>
<organism evidence="3 4">
    <name type="scientific">Bordetella hinzii OH87 BAL007II</name>
    <dbReference type="NCBI Taxonomy" id="1331262"/>
    <lineage>
        <taxon>Bacteria</taxon>
        <taxon>Pseudomonadati</taxon>
        <taxon>Pseudomonadota</taxon>
        <taxon>Betaproteobacteria</taxon>
        <taxon>Burkholderiales</taxon>
        <taxon>Alcaligenaceae</taxon>
        <taxon>Bordetella</taxon>
    </lineage>
</organism>
<proteinExistence type="predicted"/>
<evidence type="ECO:0000256" key="1">
    <source>
        <dbReference type="PROSITE-ProRule" id="PRU00409"/>
    </source>
</evidence>
<dbReference type="EMBL" id="JHEM01000012">
    <property type="protein sequence ID" value="KCB24646.1"/>
    <property type="molecule type" value="Genomic_DNA"/>
</dbReference>
<dbReference type="Proteomes" id="UP000025748">
    <property type="component" value="Unassembled WGS sequence"/>
</dbReference>
<comment type="caution">
    <text evidence="3">The sequence shown here is derived from an EMBL/GenBank/DDBJ whole genome shotgun (WGS) entry which is preliminary data.</text>
</comment>
<accession>A0ABR4R3A9</accession>
<dbReference type="InterPro" id="IPR021519">
    <property type="entry name" value="DUF3182"/>
</dbReference>
<gene>
    <name evidence="3" type="ORF">L544_1833</name>
</gene>
<name>A0ABR4R3A9_9BORD</name>
<keyword evidence="1" id="KW-0547">Nucleotide-binding</keyword>
<sequence length="378" mass="41254">MALADRRGMTPSALSAPAWVVAYPRRRQASEHEIATQLCLARKLSELLQCRLLEPYRPSRQRSHDRCYYVPDRSLVGSWRTQRLGIRDARQLYGGVVPRAFVATKAISHGLWRDSRAAPPGWARGLAAELGDAVLRGYTVFCAEDAWQAGLALLRDGPVRLKSPFASAGRGQSLVRDSQALREALAEPGLCERGLVLEENLDEPMTYSVGWCEVGEHRLAYIGTQELTVDNHGAPVYGGSRLRCLRGGPGELAAADLPPAQRRAVELALRYDRAVNAAYPQLYASRRNYDVAIGADSRAGVLEQSWRAGGASIAELAALRFLDQQPEAREVHAYTRERYGAPDEEPPRADLVYRGEDSAVGHITKSGGILGAGDGGAE</sequence>
<evidence type="ECO:0000259" key="2">
    <source>
        <dbReference type="PROSITE" id="PS50975"/>
    </source>
</evidence>
<dbReference type="Pfam" id="PF11379">
    <property type="entry name" value="DUF3182"/>
    <property type="match status" value="1"/>
</dbReference>